<evidence type="ECO:0000256" key="1">
    <source>
        <dbReference type="ARBA" id="ARBA00000012"/>
    </source>
</evidence>
<dbReference type="SUPFAM" id="SSF51717">
    <property type="entry name" value="Dihydropteroate synthetase-like"/>
    <property type="match status" value="1"/>
</dbReference>
<dbReference type="Pfam" id="PF00809">
    <property type="entry name" value="Pterin_bind"/>
    <property type="match status" value="1"/>
</dbReference>
<evidence type="ECO:0000256" key="7">
    <source>
        <dbReference type="ARBA" id="ARBA00022842"/>
    </source>
</evidence>
<evidence type="ECO:0000256" key="2">
    <source>
        <dbReference type="ARBA" id="ARBA00001946"/>
    </source>
</evidence>
<comment type="cofactor">
    <cofactor evidence="2 9">
        <name>Mg(2+)</name>
        <dbReference type="ChEBI" id="CHEBI:18420"/>
    </cofactor>
</comment>
<dbReference type="GO" id="GO:0004156">
    <property type="term" value="F:dihydropteroate synthase activity"/>
    <property type="evidence" value="ECO:0007669"/>
    <property type="project" value="UniProtKB-EC"/>
</dbReference>
<dbReference type="Proteomes" id="UP000177383">
    <property type="component" value="Unassembled WGS sequence"/>
</dbReference>
<dbReference type="InterPro" id="IPR006390">
    <property type="entry name" value="DHP_synth_dom"/>
</dbReference>
<comment type="similarity">
    <text evidence="9">Belongs to the DHPS family.</text>
</comment>
<dbReference type="CDD" id="cd00739">
    <property type="entry name" value="DHPS"/>
    <property type="match status" value="1"/>
</dbReference>
<evidence type="ECO:0000313" key="12">
    <source>
        <dbReference type="Proteomes" id="UP000177383"/>
    </source>
</evidence>
<dbReference type="EC" id="2.5.1.15" evidence="4 9"/>
<dbReference type="UniPathway" id="UPA00077">
    <property type="reaction ID" value="UER00156"/>
</dbReference>
<name>A0A1F5ZL24_9BACT</name>
<keyword evidence="8 9" id="KW-0289">Folate biosynthesis</keyword>
<comment type="catalytic activity">
    <reaction evidence="1">
        <text>(7,8-dihydropterin-6-yl)methyl diphosphate + 4-aminobenzoate = 7,8-dihydropteroate + diphosphate</text>
        <dbReference type="Rhea" id="RHEA:19949"/>
        <dbReference type="ChEBI" id="CHEBI:17836"/>
        <dbReference type="ChEBI" id="CHEBI:17839"/>
        <dbReference type="ChEBI" id="CHEBI:33019"/>
        <dbReference type="ChEBI" id="CHEBI:72950"/>
        <dbReference type="EC" id="2.5.1.15"/>
    </reaction>
</comment>
<dbReference type="NCBIfam" id="TIGR01496">
    <property type="entry name" value="DHPS"/>
    <property type="match status" value="1"/>
</dbReference>
<evidence type="ECO:0000256" key="8">
    <source>
        <dbReference type="ARBA" id="ARBA00022909"/>
    </source>
</evidence>
<dbReference type="Gene3D" id="3.20.20.20">
    <property type="entry name" value="Dihydropteroate synthase-like"/>
    <property type="match status" value="1"/>
</dbReference>
<dbReference type="EMBL" id="MFJE01000061">
    <property type="protein sequence ID" value="OGG13073.1"/>
    <property type="molecule type" value="Genomic_DNA"/>
</dbReference>
<evidence type="ECO:0000256" key="5">
    <source>
        <dbReference type="ARBA" id="ARBA00022679"/>
    </source>
</evidence>
<keyword evidence="7 9" id="KW-0460">Magnesium</keyword>
<dbReference type="GO" id="GO:0046654">
    <property type="term" value="P:tetrahydrofolate biosynthetic process"/>
    <property type="evidence" value="ECO:0007669"/>
    <property type="project" value="UniProtKB-UniPathway"/>
</dbReference>
<feature type="domain" description="Pterin-binding" evidence="10">
    <location>
        <begin position="6"/>
        <end position="271"/>
    </location>
</feature>
<gene>
    <name evidence="11" type="ORF">A2773_01165</name>
</gene>
<evidence type="ECO:0000259" key="10">
    <source>
        <dbReference type="PROSITE" id="PS50972"/>
    </source>
</evidence>
<reference evidence="11 12" key="1">
    <citation type="journal article" date="2016" name="Nat. Commun.">
        <title>Thousands of microbial genomes shed light on interconnected biogeochemical processes in an aquifer system.</title>
        <authorList>
            <person name="Anantharaman K."/>
            <person name="Brown C.T."/>
            <person name="Hug L.A."/>
            <person name="Sharon I."/>
            <person name="Castelle C.J."/>
            <person name="Probst A.J."/>
            <person name="Thomas B.C."/>
            <person name="Singh A."/>
            <person name="Wilkins M.J."/>
            <person name="Karaoz U."/>
            <person name="Brodie E.L."/>
            <person name="Williams K.H."/>
            <person name="Hubbard S.S."/>
            <person name="Banfield J.F."/>
        </authorList>
    </citation>
    <scope>NUCLEOTIDE SEQUENCE [LARGE SCALE GENOMIC DNA]</scope>
</reference>
<dbReference type="PANTHER" id="PTHR20941:SF1">
    <property type="entry name" value="FOLIC ACID SYNTHESIS PROTEIN FOL1"/>
    <property type="match status" value="1"/>
</dbReference>
<proteinExistence type="inferred from homology"/>
<comment type="function">
    <text evidence="9">Catalyzes the condensation of para-aminobenzoate (pABA) with 6-hydroxymethyl-7,8-dihydropterin diphosphate (DHPt-PP) to form 7,8-dihydropteroate (H2Pte), the immediate precursor of folate derivatives.</text>
</comment>
<dbReference type="InterPro" id="IPR011005">
    <property type="entry name" value="Dihydropteroate_synth-like_sf"/>
</dbReference>
<comment type="caution">
    <text evidence="11">The sequence shown here is derived from an EMBL/GenBank/DDBJ whole genome shotgun (WGS) entry which is preliminary data.</text>
</comment>
<evidence type="ECO:0000256" key="4">
    <source>
        <dbReference type="ARBA" id="ARBA00012458"/>
    </source>
</evidence>
<dbReference type="InterPro" id="IPR045031">
    <property type="entry name" value="DHP_synth-like"/>
</dbReference>
<keyword evidence="6 9" id="KW-0479">Metal-binding</keyword>
<dbReference type="GO" id="GO:0005829">
    <property type="term" value="C:cytosol"/>
    <property type="evidence" value="ECO:0007669"/>
    <property type="project" value="TreeGrafter"/>
</dbReference>
<organism evidence="11 12">
    <name type="scientific">Candidatus Gottesmanbacteria bacterium RIFCSPHIGHO2_01_FULL_39_10</name>
    <dbReference type="NCBI Taxonomy" id="1798375"/>
    <lineage>
        <taxon>Bacteria</taxon>
        <taxon>Candidatus Gottesmaniibacteriota</taxon>
    </lineage>
</organism>
<evidence type="ECO:0000313" key="11">
    <source>
        <dbReference type="EMBL" id="OGG13073.1"/>
    </source>
</evidence>
<dbReference type="GO" id="GO:0046656">
    <property type="term" value="P:folic acid biosynthetic process"/>
    <property type="evidence" value="ECO:0007669"/>
    <property type="project" value="UniProtKB-KW"/>
</dbReference>
<dbReference type="AlphaFoldDB" id="A0A1F5ZL24"/>
<dbReference type="InterPro" id="IPR000489">
    <property type="entry name" value="Pterin-binding_dom"/>
</dbReference>
<dbReference type="PROSITE" id="PS50972">
    <property type="entry name" value="PTERIN_BINDING"/>
    <property type="match status" value="1"/>
</dbReference>
<sequence length="277" mass="30280">MQASRILLMGILNLTPDSFSDGGDYFKNVNKAVKRVEQMLTEGADSIDIGGESTRPGSAGITSEEELERIIPVIKTIRKKLGNGFPISVDTYKAPVADAALKSGATQVNSLGGFTFDPQLAQVIKQHDCSVVVYHIKGQPRTMQTGKIVYKDVIGDISKFFQNQIKLGMKAGLKKNQFIIDPGIGFGKTVEQNLEIIKRLHEFKKLDLPILIGVSRKSHLGNLLQQKLNLSEVPTAGKRLEASLAETAVAIQNGASIIRTHDVLETKRFITVLESLL</sequence>
<keyword evidence="5 9" id="KW-0808">Transferase</keyword>
<accession>A0A1F5ZL24</accession>
<dbReference type="GO" id="GO:0046872">
    <property type="term" value="F:metal ion binding"/>
    <property type="evidence" value="ECO:0007669"/>
    <property type="project" value="UniProtKB-KW"/>
</dbReference>
<dbReference type="PANTHER" id="PTHR20941">
    <property type="entry name" value="FOLATE SYNTHESIS PROTEINS"/>
    <property type="match status" value="1"/>
</dbReference>
<dbReference type="PROSITE" id="PS00792">
    <property type="entry name" value="DHPS_1"/>
    <property type="match status" value="1"/>
</dbReference>
<comment type="pathway">
    <text evidence="3 9">Cofactor biosynthesis; tetrahydrofolate biosynthesis; 7,8-dihydrofolate from 2-amino-4-hydroxy-6-hydroxymethyl-7,8-dihydropteridine diphosphate and 4-aminobenzoate: step 1/2.</text>
</comment>
<dbReference type="STRING" id="1798375.A2773_01165"/>
<protein>
    <recommendedName>
        <fullName evidence="4 9">Dihydropteroate synthase</fullName>
        <shortName evidence="9">DHPS</shortName>
        <ecNumber evidence="4 9">2.5.1.15</ecNumber>
    </recommendedName>
    <alternativeName>
        <fullName evidence="9">Dihydropteroate pyrophosphorylase</fullName>
    </alternativeName>
</protein>
<evidence type="ECO:0000256" key="6">
    <source>
        <dbReference type="ARBA" id="ARBA00022723"/>
    </source>
</evidence>
<evidence type="ECO:0000256" key="3">
    <source>
        <dbReference type="ARBA" id="ARBA00004763"/>
    </source>
</evidence>
<evidence type="ECO:0000256" key="9">
    <source>
        <dbReference type="RuleBase" id="RU361205"/>
    </source>
</evidence>